<evidence type="ECO:0000256" key="1">
    <source>
        <dbReference type="SAM" id="MobiDB-lite"/>
    </source>
</evidence>
<evidence type="ECO:0000313" key="2">
    <source>
        <dbReference type="EMBL" id="CAI3983104.1"/>
    </source>
</evidence>
<dbReference type="Proteomes" id="UP001152797">
    <property type="component" value="Unassembled WGS sequence"/>
</dbReference>
<evidence type="ECO:0000313" key="3">
    <source>
        <dbReference type="EMBL" id="CAL1136479.1"/>
    </source>
</evidence>
<organism evidence="2">
    <name type="scientific">Cladocopium goreaui</name>
    <dbReference type="NCBI Taxonomy" id="2562237"/>
    <lineage>
        <taxon>Eukaryota</taxon>
        <taxon>Sar</taxon>
        <taxon>Alveolata</taxon>
        <taxon>Dinophyceae</taxon>
        <taxon>Suessiales</taxon>
        <taxon>Symbiodiniaceae</taxon>
        <taxon>Cladocopium</taxon>
    </lineage>
</organism>
<feature type="non-terminal residue" evidence="2">
    <location>
        <position position="745"/>
    </location>
</feature>
<proteinExistence type="predicted"/>
<feature type="region of interest" description="Disordered" evidence="1">
    <location>
        <begin position="369"/>
        <end position="413"/>
    </location>
</feature>
<dbReference type="EMBL" id="CAMXCT020000777">
    <property type="protein sequence ID" value="CAL1136479.1"/>
    <property type="molecule type" value="Genomic_DNA"/>
</dbReference>
<gene>
    <name evidence="2" type="ORF">C1SCF055_LOCUS10750</name>
</gene>
<sequence>VDTSSAIDVVYPNDGAHLTKVEGCCSAKPKAETISIAEALHLQEDDTTNAMNQDAELIYELPEARSDLGGKRDGSELRDTFTNQSGMSYLEQSLSGDEDPGLQMQKTYMTSPSQNYNVPPGIRNLQQWGSLVIPSGKNQGKSFSQVFEMDKNYVYQIRNRRAVSSWLRSFQNYMIAREKYEMKNQAPVPPVTANYVTSTALPKGKALPKAAPKLEKTEDWQVISDVEIMKKEKNKRPNEPSKMANSSMMPTDPNPERVRMLQTQIAVLQRELARETQVPTDEGEEIQQQFPQVDLKFVLMCKGTERHRVPAPEHARDEIPLRKTLLVCRSTGNIRDLGNFEEWQHLSKAKQVRKSGPARVSMSVFGKRSLIGGSSGSHGISPEESDAPMEPQEDPGAPSSMNVPAESQVEKTDNTWSKEFGELRNSWMATEIHPSAWSCISLIGARAEGADPAVIAGALEMQCDVCLEHICLLKVRHPKDSIFGKVYSAESRRSRPGSIEFEAGDWVLYWKRVRGNIRHERGRWYGPAQVITVEKNKVFDLSSDTDVTDGQLAECILITTTAKKQRVEVQWRNLSDSDKDTQGKPRVRGVLGIHVDDGIGAMDSGVLRRAIALGKYSLFDELDILKQRADKKERLKWLSEQESRIKGEDVVPVLTPEEWEEAFRQSLLEAELEYEMLHTEACLREELFYMDLLNIDRESEEAFEAGLFQIHNEDDDDEDEETQFDFMLWLGEVLFPESCFTREKN</sequence>
<reference evidence="3" key="2">
    <citation type="submission" date="2024-04" db="EMBL/GenBank/DDBJ databases">
        <authorList>
            <person name="Chen Y."/>
            <person name="Shah S."/>
            <person name="Dougan E. K."/>
            <person name="Thang M."/>
            <person name="Chan C."/>
        </authorList>
    </citation>
    <scope>NUCLEOTIDE SEQUENCE [LARGE SCALE GENOMIC DNA]</scope>
</reference>
<evidence type="ECO:0000313" key="4">
    <source>
        <dbReference type="Proteomes" id="UP001152797"/>
    </source>
</evidence>
<keyword evidence="4" id="KW-1185">Reference proteome</keyword>
<reference evidence="2" key="1">
    <citation type="submission" date="2022-10" db="EMBL/GenBank/DDBJ databases">
        <authorList>
            <person name="Chen Y."/>
            <person name="Dougan E. K."/>
            <person name="Chan C."/>
            <person name="Rhodes N."/>
            <person name="Thang M."/>
        </authorList>
    </citation>
    <scope>NUCLEOTIDE SEQUENCE</scope>
</reference>
<feature type="region of interest" description="Disordered" evidence="1">
    <location>
        <begin position="232"/>
        <end position="254"/>
    </location>
</feature>
<dbReference type="EMBL" id="CAMXCT010000777">
    <property type="protein sequence ID" value="CAI3983104.1"/>
    <property type="molecule type" value="Genomic_DNA"/>
</dbReference>
<dbReference type="EMBL" id="CAMXCT030000777">
    <property type="protein sequence ID" value="CAL4770416.1"/>
    <property type="molecule type" value="Genomic_DNA"/>
</dbReference>
<comment type="caution">
    <text evidence="2">The sequence shown here is derived from an EMBL/GenBank/DDBJ whole genome shotgun (WGS) entry which is preliminary data.</text>
</comment>
<name>A0A9P1FMT6_9DINO</name>
<protein>
    <submittedName>
        <fullName evidence="2">Uncharacterized protein</fullName>
    </submittedName>
</protein>
<accession>A0A9P1FMT6</accession>
<feature type="compositionally biased region" description="Acidic residues" evidence="1">
    <location>
        <begin position="383"/>
        <end position="393"/>
    </location>
</feature>
<dbReference type="AlphaFoldDB" id="A0A9P1FMT6"/>